<dbReference type="InterPro" id="IPR050346">
    <property type="entry name" value="FMO-like"/>
</dbReference>
<dbReference type="InterPro" id="IPR036188">
    <property type="entry name" value="FAD/NAD-bd_sf"/>
</dbReference>
<evidence type="ECO:0000256" key="4">
    <source>
        <dbReference type="ARBA" id="ARBA00022857"/>
    </source>
</evidence>
<evidence type="ECO:0008006" key="8">
    <source>
        <dbReference type="Google" id="ProtNLM"/>
    </source>
</evidence>
<organism evidence="6 7">
    <name type="scientific">Lipomyces starkeyi NRRL Y-11557</name>
    <dbReference type="NCBI Taxonomy" id="675824"/>
    <lineage>
        <taxon>Eukaryota</taxon>
        <taxon>Fungi</taxon>
        <taxon>Dikarya</taxon>
        <taxon>Ascomycota</taxon>
        <taxon>Saccharomycotina</taxon>
        <taxon>Lipomycetes</taxon>
        <taxon>Lipomycetales</taxon>
        <taxon>Lipomycetaceae</taxon>
        <taxon>Lipomyces</taxon>
    </lineage>
</organism>
<dbReference type="Gene3D" id="3.50.50.60">
    <property type="entry name" value="FAD/NAD(P)-binding domain"/>
    <property type="match status" value="1"/>
</dbReference>
<evidence type="ECO:0000256" key="3">
    <source>
        <dbReference type="ARBA" id="ARBA00022827"/>
    </source>
</evidence>
<evidence type="ECO:0000256" key="1">
    <source>
        <dbReference type="ARBA" id="ARBA00009183"/>
    </source>
</evidence>
<reference evidence="6 7" key="1">
    <citation type="journal article" date="2016" name="Proc. Natl. Acad. Sci. U.S.A.">
        <title>Comparative genomics of biotechnologically important yeasts.</title>
        <authorList>
            <person name="Riley R."/>
            <person name="Haridas S."/>
            <person name="Wolfe K.H."/>
            <person name="Lopes M.R."/>
            <person name="Hittinger C.T."/>
            <person name="Goeker M."/>
            <person name="Salamov A.A."/>
            <person name="Wisecaver J.H."/>
            <person name="Long T.M."/>
            <person name="Calvey C.H."/>
            <person name="Aerts A.L."/>
            <person name="Barry K.W."/>
            <person name="Choi C."/>
            <person name="Clum A."/>
            <person name="Coughlan A.Y."/>
            <person name="Deshpande S."/>
            <person name="Douglass A.P."/>
            <person name="Hanson S.J."/>
            <person name="Klenk H.-P."/>
            <person name="LaButti K.M."/>
            <person name="Lapidus A."/>
            <person name="Lindquist E.A."/>
            <person name="Lipzen A.M."/>
            <person name="Meier-Kolthoff J.P."/>
            <person name="Ohm R.A."/>
            <person name="Otillar R.P."/>
            <person name="Pangilinan J.L."/>
            <person name="Peng Y."/>
            <person name="Rokas A."/>
            <person name="Rosa C.A."/>
            <person name="Scheuner C."/>
            <person name="Sibirny A.A."/>
            <person name="Slot J.C."/>
            <person name="Stielow J.B."/>
            <person name="Sun H."/>
            <person name="Kurtzman C.P."/>
            <person name="Blackwell M."/>
            <person name="Grigoriev I.V."/>
            <person name="Jeffries T.W."/>
        </authorList>
    </citation>
    <scope>NUCLEOTIDE SEQUENCE [LARGE SCALE GENOMIC DNA]</scope>
    <source>
        <strain evidence="6 7">NRRL Y-11557</strain>
    </source>
</reference>
<dbReference type="PIRSF" id="PIRSF000332">
    <property type="entry name" value="FMO"/>
    <property type="match status" value="1"/>
</dbReference>
<dbReference type="InterPro" id="IPR020946">
    <property type="entry name" value="Flavin_mOase-like"/>
</dbReference>
<proteinExistence type="inferred from homology"/>
<dbReference type="GO" id="GO:0050661">
    <property type="term" value="F:NADP binding"/>
    <property type="evidence" value="ECO:0007669"/>
    <property type="project" value="InterPro"/>
</dbReference>
<comment type="similarity">
    <text evidence="1">Belongs to the FMO family.</text>
</comment>
<evidence type="ECO:0000256" key="5">
    <source>
        <dbReference type="ARBA" id="ARBA00023002"/>
    </source>
</evidence>
<dbReference type="SUPFAM" id="SSF51905">
    <property type="entry name" value="FAD/NAD(P)-binding domain"/>
    <property type="match status" value="2"/>
</dbReference>
<dbReference type="Proteomes" id="UP000094385">
    <property type="component" value="Unassembled WGS sequence"/>
</dbReference>
<dbReference type="Pfam" id="PF00743">
    <property type="entry name" value="FMO-like"/>
    <property type="match status" value="1"/>
</dbReference>
<keyword evidence="4" id="KW-0521">NADP</keyword>
<keyword evidence="3" id="KW-0274">FAD</keyword>
<dbReference type="GO" id="GO:0050660">
    <property type="term" value="F:flavin adenine dinucleotide binding"/>
    <property type="evidence" value="ECO:0007669"/>
    <property type="project" value="InterPro"/>
</dbReference>
<sequence>MGKPTIAVIGSGAVGLATLKNLLEEDFDVTAFDKRPSIGGVWEFSENINYTSTLPSTISNVSKYKSCFTDFPIPDDLPAYLNASQVAEYLKSYAMHFDLYRHIRLNTEVLQVVRAADSTKWQLHLSSEKGDEIIEYDKVVFCSGITALSYVPEIKGIQQFTGRVLHSQAFKRPAEFARMKVLVVGLGNSAVDTATELVGHAEKVYISHRHGINIVIWYPRYCKGKPLDLHIRRRDESIKHALTAIAPAISRKLHDSYVQKLTKESFNLDPVWRIHPPPSILTHQPTISDSFIDRLHDGLISSVAGIRGFRNGNTVELDDGSIMSVDAVIFCTGYRPDFKLTPGLDLTCGSRLPNHNDDLDYEFPFTRLYQNIFAPDYPDSIAYLNNWAFTVGVIPIGDLASMAIAQVWKGTYVLPSREKMIREIDSHYRWQRSLAKGDSVYPGIVQEGPWLRWLHSAAGTGVNENLGYGLQGWIFWLRNPRFCNLLMEGVASVHTFRLFDGRRKKWEGAKEAILRANENAKLYIKV</sequence>
<evidence type="ECO:0000313" key="7">
    <source>
        <dbReference type="Proteomes" id="UP000094385"/>
    </source>
</evidence>
<dbReference type="AlphaFoldDB" id="A0A1E3PY43"/>
<dbReference type="GO" id="GO:0004499">
    <property type="term" value="F:N,N-dimethylaniline monooxygenase activity"/>
    <property type="evidence" value="ECO:0007669"/>
    <property type="project" value="InterPro"/>
</dbReference>
<dbReference type="PRINTS" id="PR00370">
    <property type="entry name" value="FMOXYGENASE"/>
</dbReference>
<keyword evidence="5" id="KW-0560">Oxidoreductase</keyword>
<protein>
    <recommendedName>
        <fullName evidence="8">Dimethylaniline monooxygenase 2</fullName>
    </recommendedName>
</protein>
<accession>A0A1E3PY43</accession>
<keyword evidence="7" id="KW-1185">Reference proteome</keyword>
<dbReference type="OrthoDB" id="74360at2759"/>
<evidence type="ECO:0000313" key="6">
    <source>
        <dbReference type="EMBL" id="ODQ70331.1"/>
    </source>
</evidence>
<evidence type="ECO:0000256" key="2">
    <source>
        <dbReference type="ARBA" id="ARBA00022630"/>
    </source>
</evidence>
<dbReference type="InterPro" id="IPR000960">
    <property type="entry name" value="Flavin_mOase"/>
</dbReference>
<keyword evidence="2" id="KW-0285">Flavoprotein</keyword>
<gene>
    <name evidence="6" type="ORF">LIPSTDRAFT_65434</name>
</gene>
<name>A0A1E3PY43_LIPST</name>
<dbReference type="PANTHER" id="PTHR23023">
    <property type="entry name" value="DIMETHYLANILINE MONOOXYGENASE"/>
    <property type="match status" value="1"/>
</dbReference>
<dbReference type="STRING" id="675824.A0A1E3PY43"/>
<dbReference type="EMBL" id="KV454300">
    <property type="protein sequence ID" value="ODQ70331.1"/>
    <property type="molecule type" value="Genomic_DNA"/>
</dbReference>